<dbReference type="GO" id="GO:0006302">
    <property type="term" value="P:double-strand break repair"/>
    <property type="evidence" value="ECO:0007669"/>
    <property type="project" value="TreeGrafter"/>
</dbReference>
<reference evidence="3 4" key="1">
    <citation type="submission" date="2018-10" db="EMBL/GenBank/DDBJ databases">
        <title>Complete genome sequences of Arcobacter cryaerophilus strains ATCC 43158 and ATCC 49615.</title>
        <authorList>
            <person name="Miller W.G."/>
            <person name="Yee E."/>
            <person name="Bono J.L."/>
        </authorList>
    </citation>
    <scope>NUCLEOTIDE SEQUENCE [LARGE SCALE GENOMIC DNA]</scope>
    <source>
        <strain evidence="3 4">ATCC 43158</strain>
    </source>
</reference>
<dbReference type="CDD" id="cd00267">
    <property type="entry name" value="ABC_ATPase"/>
    <property type="match status" value="1"/>
</dbReference>
<dbReference type="RefSeq" id="WP_119184501.1">
    <property type="nucleotide sequence ID" value="NZ_CP021072.1"/>
</dbReference>
<dbReference type="InterPro" id="IPR003959">
    <property type="entry name" value="ATPase_AAA_core"/>
</dbReference>
<dbReference type="PANTHER" id="PTHR32182:SF23">
    <property type="entry name" value="ATP BINDING PROTEIN"/>
    <property type="match status" value="1"/>
</dbReference>
<keyword evidence="1" id="KW-0175">Coiled coil</keyword>
<gene>
    <name evidence="3" type="ORF">ACRYA_1880</name>
</gene>
<dbReference type="SMART" id="SM00382">
    <property type="entry name" value="AAA"/>
    <property type="match status" value="1"/>
</dbReference>
<dbReference type="Proteomes" id="UP000273809">
    <property type="component" value="Chromosome"/>
</dbReference>
<dbReference type="GO" id="GO:0016887">
    <property type="term" value="F:ATP hydrolysis activity"/>
    <property type="evidence" value="ECO:0007669"/>
    <property type="project" value="InterPro"/>
</dbReference>
<evidence type="ECO:0000259" key="2">
    <source>
        <dbReference type="SMART" id="SM00382"/>
    </source>
</evidence>
<organism evidence="3 4">
    <name type="scientific">Aliarcobacter cryaerophilus ATCC 43158</name>
    <dbReference type="NCBI Taxonomy" id="1032070"/>
    <lineage>
        <taxon>Bacteria</taxon>
        <taxon>Pseudomonadati</taxon>
        <taxon>Campylobacterota</taxon>
        <taxon>Epsilonproteobacteria</taxon>
        <taxon>Campylobacterales</taxon>
        <taxon>Arcobacteraceae</taxon>
        <taxon>Aliarcobacter</taxon>
    </lineage>
</organism>
<dbReference type="Pfam" id="PF13304">
    <property type="entry name" value="AAA_21"/>
    <property type="match status" value="1"/>
</dbReference>
<feature type="domain" description="AAA+ ATPase" evidence="2">
    <location>
        <begin position="56"/>
        <end position="457"/>
    </location>
</feature>
<keyword evidence="3" id="KW-0547">Nucleotide-binding</keyword>
<dbReference type="Gene3D" id="3.40.50.300">
    <property type="entry name" value="P-loop containing nucleotide triphosphate hydrolases"/>
    <property type="match status" value="1"/>
</dbReference>
<evidence type="ECO:0000256" key="1">
    <source>
        <dbReference type="SAM" id="Coils"/>
    </source>
</evidence>
<dbReference type="EMBL" id="CP032823">
    <property type="protein sequence ID" value="AYJ80970.1"/>
    <property type="molecule type" value="Genomic_DNA"/>
</dbReference>
<accession>A0AAD0TX37</accession>
<dbReference type="AlphaFoldDB" id="A0AAD0TX37"/>
<dbReference type="PANTHER" id="PTHR32182">
    <property type="entry name" value="DNA REPLICATION AND REPAIR PROTEIN RECF"/>
    <property type="match status" value="1"/>
</dbReference>
<feature type="coiled-coil region" evidence="1">
    <location>
        <begin position="168"/>
        <end position="198"/>
    </location>
</feature>
<evidence type="ECO:0000313" key="4">
    <source>
        <dbReference type="Proteomes" id="UP000273809"/>
    </source>
</evidence>
<dbReference type="InterPro" id="IPR027417">
    <property type="entry name" value="P-loop_NTPase"/>
</dbReference>
<dbReference type="KEGG" id="acre:ACRYA_1880"/>
<protein>
    <submittedName>
        <fullName evidence="3">ATP-binding protein (AAA domain)</fullName>
    </submittedName>
</protein>
<keyword evidence="3" id="KW-0067">ATP-binding</keyword>
<dbReference type="GO" id="GO:0005524">
    <property type="term" value="F:ATP binding"/>
    <property type="evidence" value="ECO:0007669"/>
    <property type="project" value="UniProtKB-KW"/>
</dbReference>
<proteinExistence type="predicted"/>
<dbReference type="GeneID" id="56462094"/>
<dbReference type="GO" id="GO:0000731">
    <property type="term" value="P:DNA synthesis involved in DNA repair"/>
    <property type="evidence" value="ECO:0007669"/>
    <property type="project" value="TreeGrafter"/>
</dbReference>
<evidence type="ECO:0000313" key="3">
    <source>
        <dbReference type="EMBL" id="AYJ80970.1"/>
    </source>
</evidence>
<dbReference type="SUPFAM" id="SSF52540">
    <property type="entry name" value="P-loop containing nucleoside triphosphate hydrolases"/>
    <property type="match status" value="1"/>
</dbReference>
<sequence length="601" mass="72050">MELVYLWVEDYKNIKKQGFNFSPRFRCEYDDEKNELNIIDKDETGEFYPKNFFGDNINITAIVGENGSGKTSLINFINTSLNFNNKNKFLLLFLDNNEKYYRSNLNSFEKSLMILKKLNFKRSNYNPLKNIIINTKSYNIENTLRFFISIFNEVEKNLFFNPNTILIQENQEKKLEIISELLENIREKEKLEKELLKINIYILDVINKFFNNENYIDFLCDEHEEKDEFYDEIEELSLRSILEKNNFYKDFLSYLLNLIIALNNHSEKPTNPFSKYIQNKEVSYLFRNIQEVNFIENFLHELNESKFISPEDYDEENVLAKDKTFEENCNDYLNLEKNLNEKVLLSKIRIYKIQKFKELLCFDFFDDRDVSFNNFSEGEKNLFLSNLEIYFQFLNGNKIILLDEIELSLHPQWQKYYINNLLKIFKFNNVHLIFVTHSPFLLSDIPKENVIFLEKYNENDDEVKKRVQRIGNCKNVSKKTNIETFGANIHTLLSHGFFMKDGLMGEFAKDKIQSIIDYHEELLKKELTKEENESQRDIEKEIYEKEHKTKFWQIQSIIGDDYLKQIIKNHLIEIEKIVLGNDEAKKEEVKRLKAQIELLEK</sequence>
<dbReference type="InterPro" id="IPR003593">
    <property type="entry name" value="AAA+_ATPase"/>
</dbReference>
<name>A0AAD0TX37_9BACT</name>